<evidence type="ECO:0000256" key="1">
    <source>
        <dbReference type="SAM" id="Phobius"/>
    </source>
</evidence>
<dbReference type="Pfam" id="PF11755">
    <property type="entry name" value="DUF3311"/>
    <property type="match status" value="1"/>
</dbReference>
<keyword evidence="3" id="KW-1185">Reference proteome</keyword>
<dbReference type="Proteomes" id="UP000031838">
    <property type="component" value="Chromosome 2"/>
</dbReference>
<organism evidence="2 3">
    <name type="scientific">Burkholderia plantarii</name>
    <dbReference type="NCBI Taxonomy" id="41899"/>
    <lineage>
        <taxon>Bacteria</taxon>
        <taxon>Pseudomonadati</taxon>
        <taxon>Pseudomonadota</taxon>
        <taxon>Betaproteobacteria</taxon>
        <taxon>Burkholderiales</taxon>
        <taxon>Burkholderiaceae</taxon>
        <taxon>Burkholderia</taxon>
    </lineage>
</organism>
<name>A0A0B6S293_BURPL</name>
<dbReference type="EMBL" id="CP002581">
    <property type="protein sequence ID" value="AJK49788.1"/>
    <property type="molecule type" value="Genomic_DNA"/>
</dbReference>
<keyword evidence="1" id="KW-1133">Transmembrane helix</keyword>
<accession>A0A0B6S293</accession>
<dbReference type="RefSeq" id="WP_042628166.1">
    <property type="nucleotide sequence ID" value="NZ_BSTO01000028.1"/>
</dbReference>
<sequence>MSDSPDNELRKKKPLWIWIALLVPYVALLWLPFYNYGEPSFGGLPMFYWYQLLWVPITSVLLYLVYRGEK</sequence>
<keyword evidence="1" id="KW-0472">Membrane</keyword>
<keyword evidence="1" id="KW-0812">Transmembrane</keyword>
<dbReference type="HOGENOM" id="CLU_183045_1_1_4"/>
<dbReference type="InterPro" id="IPR021741">
    <property type="entry name" value="DUF3311"/>
</dbReference>
<evidence type="ECO:0000313" key="3">
    <source>
        <dbReference type="Proteomes" id="UP000031838"/>
    </source>
</evidence>
<proteinExistence type="predicted"/>
<reference evidence="2 3" key="2">
    <citation type="journal article" date="2016" name="Appl. Microbiol. Biotechnol.">
        <title>Mutations improving production and secretion of extracellular lipase by Burkholderia glumae PG1.</title>
        <authorList>
            <person name="Knapp A."/>
            <person name="Voget S."/>
            <person name="Gao R."/>
            <person name="Zaburannyi N."/>
            <person name="Krysciak D."/>
            <person name="Breuer M."/>
            <person name="Hauer B."/>
            <person name="Streit W.R."/>
            <person name="Muller R."/>
            <person name="Daniel R."/>
            <person name="Jaeger K.E."/>
        </authorList>
    </citation>
    <scope>NUCLEOTIDE SEQUENCE [LARGE SCALE GENOMIC DNA]</scope>
    <source>
        <strain evidence="2 3">PG1</strain>
    </source>
</reference>
<gene>
    <name evidence="2" type="ORF">BGL_2c17210</name>
</gene>
<dbReference type="AlphaFoldDB" id="A0A0B6S293"/>
<reference evidence="3" key="1">
    <citation type="submission" date="2011-03" db="EMBL/GenBank/DDBJ databases">
        <authorList>
            <person name="Voget S."/>
            <person name="Streit W.R."/>
            <person name="Jaeger K.E."/>
            <person name="Daniel R."/>
        </authorList>
    </citation>
    <scope>NUCLEOTIDE SEQUENCE [LARGE SCALE GENOMIC DNA]</scope>
    <source>
        <strain evidence="3">PG1</strain>
    </source>
</reference>
<dbReference type="KEGG" id="bpla:bpln_2g17900"/>
<dbReference type="KEGG" id="bgp:BGL_2c17210"/>
<dbReference type="OrthoDB" id="123261at2"/>
<evidence type="ECO:0008006" key="4">
    <source>
        <dbReference type="Google" id="ProtNLM"/>
    </source>
</evidence>
<feature type="transmembrane region" description="Helical" evidence="1">
    <location>
        <begin position="46"/>
        <end position="66"/>
    </location>
</feature>
<protein>
    <recommendedName>
        <fullName evidence="4">DUF3311 domain-containing protein</fullName>
    </recommendedName>
</protein>
<evidence type="ECO:0000313" key="2">
    <source>
        <dbReference type="EMBL" id="AJK49788.1"/>
    </source>
</evidence>
<feature type="transmembrane region" description="Helical" evidence="1">
    <location>
        <begin position="15"/>
        <end position="34"/>
    </location>
</feature>